<gene>
    <name evidence="14" type="primary">C1qa</name>
    <name evidence="14" type="ORF">N1851_028247</name>
</gene>
<dbReference type="Proteomes" id="UP001174136">
    <property type="component" value="Unassembled WGS sequence"/>
</dbReference>
<evidence type="ECO:0000256" key="1">
    <source>
        <dbReference type="ARBA" id="ARBA00004498"/>
    </source>
</evidence>
<evidence type="ECO:0000259" key="13">
    <source>
        <dbReference type="PROSITE" id="PS50871"/>
    </source>
</evidence>
<evidence type="ECO:0000256" key="4">
    <source>
        <dbReference type="ARBA" id="ARBA00022588"/>
    </source>
</evidence>
<evidence type="ECO:0000256" key="7">
    <source>
        <dbReference type="ARBA" id="ARBA00022875"/>
    </source>
</evidence>
<keyword evidence="8" id="KW-1015">Disulfide bond</keyword>
<keyword evidence="2" id="KW-0964">Secreted</keyword>
<feature type="chain" id="PRO_5041458061" evidence="12">
    <location>
        <begin position="25"/>
        <end position="257"/>
    </location>
</feature>
<evidence type="ECO:0000256" key="6">
    <source>
        <dbReference type="ARBA" id="ARBA00022859"/>
    </source>
</evidence>
<feature type="region of interest" description="Disordered" evidence="11">
    <location>
        <begin position="80"/>
        <end position="113"/>
    </location>
</feature>
<dbReference type="InterPro" id="IPR008983">
    <property type="entry name" value="Tumour_necrosis_fac-like_dom"/>
</dbReference>
<accession>A0AA47M919</accession>
<dbReference type="PROSITE" id="PS50871">
    <property type="entry name" value="C1Q"/>
    <property type="match status" value="1"/>
</dbReference>
<evidence type="ECO:0000256" key="5">
    <source>
        <dbReference type="ARBA" id="ARBA00022737"/>
    </source>
</evidence>
<evidence type="ECO:0000256" key="2">
    <source>
        <dbReference type="ARBA" id="ARBA00022525"/>
    </source>
</evidence>
<dbReference type="GO" id="GO:0005581">
    <property type="term" value="C:collagen trimer"/>
    <property type="evidence" value="ECO:0007669"/>
    <property type="project" value="UniProtKB-KW"/>
</dbReference>
<keyword evidence="9" id="KW-0325">Glycoprotein</keyword>
<name>A0AA47M919_MERPO</name>
<evidence type="ECO:0000313" key="14">
    <source>
        <dbReference type="EMBL" id="KAK0135870.1"/>
    </source>
</evidence>
<evidence type="ECO:0000256" key="11">
    <source>
        <dbReference type="SAM" id="MobiDB-lite"/>
    </source>
</evidence>
<comment type="caution">
    <text evidence="14">The sequence shown here is derived from an EMBL/GenBank/DDBJ whole genome shotgun (WGS) entry which is preliminary data.</text>
</comment>
<keyword evidence="7" id="KW-0180">Complement pathway</keyword>
<dbReference type="Pfam" id="PF00386">
    <property type="entry name" value="C1q"/>
    <property type="match status" value="1"/>
</dbReference>
<evidence type="ECO:0000256" key="10">
    <source>
        <dbReference type="ARBA" id="ARBA00023278"/>
    </source>
</evidence>
<dbReference type="PANTHER" id="PTHR15427">
    <property type="entry name" value="EMILIN ELASTIN MICROFIBRIL INTERFACE-LOCATED PROTEIN ELASTIN MICROFIBRIL INTERFACER"/>
    <property type="match status" value="1"/>
</dbReference>
<dbReference type="PANTHER" id="PTHR15427:SF26">
    <property type="entry name" value="COMPLEMENT C1Q SUBCOMPONENT SUBUNIT A"/>
    <property type="match status" value="1"/>
</dbReference>
<dbReference type="InterPro" id="IPR001073">
    <property type="entry name" value="C1q_dom"/>
</dbReference>
<sequence>MGSQRSVIILVGMALLLWTAVICASPSSICKGVDGHPGEAGIAGRDGQPGIKGEKGQPAQPDMILKLQYPQHMKGLKGYRGIQGPPGPQGYPGDLGAEGPPGPQGAPGEGGQLINSAHSSTHQSAFSVVRTSNTYPPNNMKVVFQNAVVNTPGDFSLTTGTFKCRVSGLYYFVFHAASRVSMCLRLRSEVVSENDLGFCDYNTRGTGQVLSGGAVLQLTKDQHVWMEGFTDSQPTSVFADTQEKQIVFNGFLLFPIS</sequence>
<dbReference type="Gene3D" id="2.60.120.40">
    <property type="match status" value="1"/>
</dbReference>
<evidence type="ECO:0000313" key="15">
    <source>
        <dbReference type="Proteomes" id="UP001174136"/>
    </source>
</evidence>
<dbReference type="PRINTS" id="PR00007">
    <property type="entry name" value="COMPLEMNTC1Q"/>
</dbReference>
<organism evidence="14 15">
    <name type="scientific">Merluccius polli</name>
    <name type="common">Benguela hake</name>
    <name type="synonym">Merluccius cadenati</name>
    <dbReference type="NCBI Taxonomy" id="89951"/>
    <lineage>
        <taxon>Eukaryota</taxon>
        <taxon>Metazoa</taxon>
        <taxon>Chordata</taxon>
        <taxon>Craniata</taxon>
        <taxon>Vertebrata</taxon>
        <taxon>Euteleostomi</taxon>
        <taxon>Actinopterygii</taxon>
        <taxon>Neopterygii</taxon>
        <taxon>Teleostei</taxon>
        <taxon>Neoteleostei</taxon>
        <taxon>Acanthomorphata</taxon>
        <taxon>Zeiogadaria</taxon>
        <taxon>Gadariae</taxon>
        <taxon>Gadiformes</taxon>
        <taxon>Gadoidei</taxon>
        <taxon>Merlucciidae</taxon>
        <taxon>Merluccius</taxon>
    </lineage>
</organism>
<dbReference type="EMBL" id="JAOPHQ010005405">
    <property type="protein sequence ID" value="KAK0135870.1"/>
    <property type="molecule type" value="Genomic_DNA"/>
</dbReference>
<dbReference type="SUPFAM" id="SSF49842">
    <property type="entry name" value="TNF-like"/>
    <property type="match status" value="1"/>
</dbReference>
<keyword evidence="4" id="KW-0399">Innate immunity</keyword>
<dbReference type="SMART" id="SM00110">
    <property type="entry name" value="C1Q"/>
    <property type="match status" value="1"/>
</dbReference>
<feature type="signal peptide" evidence="12">
    <location>
        <begin position="1"/>
        <end position="24"/>
    </location>
</feature>
<comment type="subcellular location">
    <subcellularLocation>
        <location evidence="1">Secreted</location>
        <location evidence="1">Extracellular space</location>
        <location evidence="1">Extracellular matrix</location>
    </subcellularLocation>
</comment>
<feature type="domain" description="C1q" evidence="13">
    <location>
        <begin position="119"/>
        <end position="257"/>
    </location>
</feature>
<dbReference type="GO" id="GO:0006958">
    <property type="term" value="P:complement activation, classical pathway"/>
    <property type="evidence" value="ECO:0007669"/>
    <property type="project" value="UniProtKB-KW"/>
</dbReference>
<keyword evidence="12" id="KW-0732">Signal</keyword>
<evidence type="ECO:0000256" key="3">
    <source>
        <dbReference type="ARBA" id="ARBA00022530"/>
    </source>
</evidence>
<evidence type="ECO:0000256" key="9">
    <source>
        <dbReference type="ARBA" id="ARBA00023180"/>
    </source>
</evidence>
<protein>
    <submittedName>
        <fullName evidence="14">Complement C1q subcomponent subunit A</fullName>
    </submittedName>
</protein>
<keyword evidence="10" id="KW-0379">Hydroxylation</keyword>
<keyword evidence="15" id="KW-1185">Reference proteome</keyword>
<dbReference type="GO" id="GO:0045087">
    <property type="term" value="P:innate immune response"/>
    <property type="evidence" value="ECO:0007669"/>
    <property type="project" value="UniProtKB-KW"/>
</dbReference>
<evidence type="ECO:0000256" key="12">
    <source>
        <dbReference type="SAM" id="SignalP"/>
    </source>
</evidence>
<keyword evidence="5" id="KW-0677">Repeat</keyword>
<dbReference type="AlphaFoldDB" id="A0AA47M919"/>
<dbReference type="InterPro" id="IPR050392">
    <property type="entry name" value="Collagen/C1q_domain"/>
</dbReference>
<proteinExistence type="predicted"/>
<keyword evidence="6" id="KW-0391">Immunity</keyword>
<evidence type="ECO:0000256" key="8">
    <source>
        <dbReference type="ARBA" id="ARBA00023157"/>
    </source>
</evidence>
<keyword evidence="3" id="KW-0272">Extracellular matrix</keyword>
<reference evidence="14" key="1">
    <citation type="journal article" date="2023" name="Front. Mar. Sci.">
        <title>A new Merluccius polli reference genome to investigate the effects of global change in West African waters.</title>
        <authorList>
            <person name="Mateo J.L."/>
            <person name="Blanco-Fernandez C."/>
            <person name="Garcia-Vazquez E."/>
            <person name="Machado-Schiaffino G."/>
        </authorList>
    </citation>
    <scope>NUCLEOTIDE SEQUENCE</scope>
    <source>
        <strain evidence="14">C29</strain>
        <tissue evidence="14">Fin</tissue>
    </source>
</reference>